<protein>
    <submittedName>
        <fullName evidence="1">Putative secreted protein</fullName>
    </submittedName>
</protein>
<name>A0A6B0TYC0_IXORI</name>
<sequence>MRPRCTRERRGGTLSVCASLCPPAGAEPGGREAALCPVASPVSGTGAAAPSSMDGRSCMASGSTPERWLWKTTPCFFSVTRALPS</sequence>
<proteinExistence type="predicted"/>
<accession>A0A6B0TYC0</accession>
<organism evidence="1">
    <name type="scientific">Ixodes ricinus</name>
    <name type="common">Common tick</name>
    <name type="synonym">Acarus ricinus</name>
    <dbReference type="NCBI Taxonomy" id="34613"/>
    <lineage>
        <taxon>Eukaryota</taxon>
        <taxon>Metazoa</taxon>
        <taxon>Ecdysozoa</taxon>
        <taxon>Arthropoda</taxon>
        <taxon>Chelicerata</taxon>
        <taxon>Arachnida</taxon>
        <taxon>Acari</taxon>
        <taxon>Parasitiformes</taxon>
        <taxon>Ixodida</taxon>
        <taxon>Ixodoidea</taxon>
        <taxon>Ixodidae</taxon>
        <taxon>Ixodinae</taxon>
        <taxon>Ixodes</taxon>
    </lineage>
</organism>
<reference evidence="1" key="1">
    <citation type="submission" date="2019-12" db="EMBL/GenBank/DDBJ databases">
        <title>An insight into the sialome of adult female Ixodes ricinus ticks feeding for 6 days.</title>
        <authorList>
            <person name="Perner J."/>
            <person name="Ribeiro J.M.C."/>
        </authorList>
    </citation>
    <scope>NUCLEOTIDE SEQUENCE</scope>
    <source>
        <strain evidence="1">Semi-engorged</strain>
        <tissue evidence="1">Salivary glands</tissue>
    </source>
</reference>
<dbReference type="AlphaFoldDB" id="A0A6B0TYC0"/>
<dbReference type="EMBL" id="GIFC01003106">
    <property type="protein sequence ID" value="MXU85189.1"/>
    <property type="molecule type" value="Transcribed_RNA"/>
</dbReference>
<evidence type="ECO:0000313" key="1">
    <source>
        <dbReference type="EMBL" id="MXU85189.1"/>
    </source>
</evidence>